<gene>
    <name evidence="1" type="ORF">D5086_010014</name>
</gene>
<name>A0ACC4C8G6_POPAL</name>
<proteinExistence type="predicted"/>
<keyword evidence="2" id="KW-1185">Reference proteome</keyword>
<sequence>MTMRSRKTGDKIVLDGENLLPESKRNQRRWRMAYTAIYFTRLLGSFSKKALESQTKILRSLSYVALDVRDDTPSENLVSLINVDQRTLADMVKGKNLESLKQLGGVTQVATTILETDVKNGAKEAGVAHRRDVFGANRFTKPPAKSFLSFVVEAFKDMTIIILLVCAIMSLGFGIKQHGLKEGWYDGGSIIVAIILVIAVSSVSNFKQSKQFEKLSDESNNINVQVVRDGRHHHLSIFDVVVGDVVSLKIGDQIPADGMFLNGYSLKVDESSMTGESDHVEVNGKNNPFLLSGTKVTDGFGFMVVTSVGMNTAWGEMMSSICHDLDEQTPLQARLNKLTSSIGKVGLTVAVLVLAVLMIRYFTGNTRDDNGRKEYIGSQTKFSDVLDSVVGIIAAAVTIVVVAIPEGLPLAVTLTLAYSMKRMMKDNAMVRKLSACETMGSATIICTDKTGTLTLNQMKVTEFWLGKETIDDGSLTEIESEVYQLLQEGVALNTTGTVNNSHATLVPEITGSPTEKAMLSWALLDLGMNINETKGKCEIVHVETFNSEKKRSGVLMRKNNEKTIHTHWKGAAEMILAICSNYYVRNGELKSLNEEEKAQFGAIIQTRAIAIECGILSPEQDMENGAVVEGVQFRNYSPEERMAMIDNIQVMARSSPFDKLLMVQCLKEKGHVVAVTGDGTNDAPALKEADIGLSMGIQGTEVAKESSDIVILDDNFSSVVTVLRWGRCVYNNIQKFIQFQLTVNVAALTINFVAAISSGKVPLTAVQLLWVNLIMDTLGALALATEQPTNDLMARTPVGRSEPLITKIMWRNLLAQALYQVSILLTLQFKGKAIFGVDEKIKNTLIFNTFVLCQVFNEFNARKLEKKNIFKGIHKNKLFLAIIGVTIILQVIMVELLKKFASTERLNWEQWGACIGIAVLSWPIGCLVKCIPVSSKQLMDPKNI</sequence>
<dbReference type="Proteomes" id="UP000309997">
    <property type="component" value="Unassembled WGS sequence"/>
</dbReference>
<evidence type="ECO:0000313" key="1">
    <source>
        <dbReference type="EMBL" id="KAL3591374.1"/>
    </source>
</evidence>
<organism evidence="1 2">
    <name type="scientific">Populus alba</name>
    <name type="common">White poplar</name>
    <dbReference type="NCBI Taxonomy" id="43335"/>
    <lineage>
        <taxon>Eukaryota</taxon>
        <taxon>Viridiplantae</taxon>
        <taxon>Streptophyta</taxon>
        <taxon>Embryophyta</taxon>
        <taxon>Tracheophyta</taxon>
        <taxon>Spermatophyta</taxon>
        <taxon>Magnoliopsida</taxon>
        <taxon>eudicotyledons</taxon>
        <taxon>Gunneridae</taxon>
        <taxon>Pentapetalae</taxon>
        <taxon>rosids</taxon>
        <taxon>fabids</taxon>
        <taxon>Malpighiales</taxon>
        <taxon>Salicaceae</taxon>
        <taxon>Saliceae</taxon>
        <taxon>Populus</taxon>
    </lineage>
</organism>
<protein>
    <submittedName>
        <fullName evidence="1">Uncharacterized protein</fullName>
    </submittedName>
</protein>
<reference evidence="1 2" key="1">
    <citation type="journal article" date="2024" name="Plant Biotechnol. J.">
        <title>Genome and CRISPR/Cas9 system of a widespread forest tree (Populus alba) in the world.</title>
        <authorList>
            <person name="Liu Y.J."/>
            <person name="Jiang P.F."/>
            <person name="Han X.M."/>
            <person name="Li X.Y."/>
            <person name="Wang H.M."/>
            <person name="Wang Y.J."/>
            <person name="Wang X.X."/>
            <person name="Zeng Q.Y."/>
        </authorList>
    </citation>
    <scope>NUCLEOTIDE SEQUENCE [LARGE SCALE GENOMIC DNA]</scope>
    <source>
        <strain evidence="2">cv. PAL-ZL1</strain>
    </source>
</reference>
<comment type="caution">
    <text evidence="1">The sequence shown here is derived from an EMBL/GenBank/DDBJ whole genome shotgun (WGS) entry which is preliminary data.</text>
</comment>
<dbReference type="EMBL" id="RCHU02000005">
    <property type="protein sequence ID" value="KAL3591374.1"/>
    <property type="molecule type" value="Genomic_DNA"/>
</dbReference>
<evidence type="ECO:0000313" key="2">
    <source>
        <dbReference type="Proteomes" id="UP000309997"/>
    </source>
</evidence>
<accession>A0ACC4C8G6</accession>